<protein>
    <submittedName>
        <fullName evidence="2">Uncharacterized protein</fullName>
    </submittedName>
</protein>
<evidence type="ECO:0000313" key="3">
    <source>
        <dbReference type="Proteomes" id="UP001316803"/>
    </source>
</evidence>
<dbReference type="Proteomes" id="UP001316803">
    <property type="component" value="Unassembled WGS sequence"/>
</dbReference>
<name>A0AAN8EFF1_9EURO</name>
<keyword evidence="3" id="KW-1185">Reference proteome</keyword>
<proteinExistence type="predicted"/>
<feature type="compositionally biased region" description="Polar residues" evidence="1">
    <location>
        <begin position="56"/>
        <end position="69"/>
    </location>
</feature>
<dbReference type="AlphaFoldDB" id="A0AAN8EFF1"/>
<sequence length="95" mass="9514">MPREAEYANEPPQSDNAIEQGQDAAHGVGKTTDEAPISGAKKTAPMPEGLSEVNDRNLSAGSSGPTQSGSGHGGNGPNEMGENKGLGMGPGNVNV</sequence>
<dbReference type="EMBL" id="JAKLMC020000035">
    <property type="protein sequence ID" value="KAK5949467.1"/>
    <property type="molecule type" value="Genomic_DNA"/>
</dbReference>
<feature type="compositionally biased region" description="Gly residues" evidence="1">
    <location>
        <begin position="84"/>
        <end position="95"/>
    </location>
</feature>
<feature type="region of interest" description="Disordered" evidence="1">
    <location>
        <begin position="1"/>
        <end position="95"/>
    </location>
</feature>
<evidence type="ECO:0000313" key="2">
    <source>
        <dbReference type="EMBL" id="KAK5949467.1"/>
    </source>
</evidence>
<evidence type="ECO:0000256" key="1">
    <source>
        <dbReference type="SAM" id="MobiDB-lite"/>
    </source>
</evidence>
<comment type="caution">
    <text evidence="2">The sequence shown here is derived from an EMBL/GenBank/DDBJ whole genome shotgun (WGS) entry which is preliminary data.</text>
</comment>
<accession>A0AAN8EFF1</accession>
<reference evidence="2 3" key="1">
    <citation type="submission" date="2022-12" db="EMBL/GenBank/DDBJ databases">
        <title>Genomic features and morphological characterization of a novel Knufia sp. strain isolated from spacecraft assembly facility.</title>
        <authorList>
            <person name="Teixeira M."/>
            <person name="Chander A.M."/>
            <person name="Stajich J.E."/>
            <person name="Venkateswaran K."/>
        </authorList>
    </citation>
    <scope>NUCLEOTIDE SEQUENCE [LARGE SCALE GENOMIC DNA]</scope>
    <source>
        <strain evidence="2 3">FJI-L2-BK-P2</strain>
    </source>
</reference>
<organism evidence="2 3">
    <name type="scientific">Knufia fluminis</name>
    <dbReference type="NCBI Taxonomy" id="191047"/>
    <lineage>
        <taxon>Eukaryota</taxon>
        <taxon>Fungi</taxon>
        <taxon>Dikarya</taxon>
        <taxon>Ascomycota</taxon>
        <taxon>Pezizomycotina</taxon>
        <taxon>Eurotiomycetes</taxon>
        <taxon>Chaetothyriomycetidae</taxon>
        <taxon>Chaetothyriales</taxon>
        <taxon>Trichomeriaceae</taxon>
        <taxon>Knufia</taxon>
    </lineage>
</organism>
<gene>
    <name evidence="2" type="ORF">OHC33_009459</name>
</gene>